<feature type="compositionally biased region" description="Low complexity" evidence="1">
    <location>
        <begin position="586"/>
        <end position="596"/>
    </location>
</feature>
<feature type="compositionally biased region" description="Polar residues" evidence="1">
    <location>
        <begin position="174"/>
        <end position="184"/>
    </location>
</feature>
<feature type="compositionally biased region" description="Pro residues" evidence="1">
    <location>
        <begin position="123"/>
        <end position="139"/>
    </location>
</feature>
<gene>
    <name evidence="2" type="ORF">HaLaN_07963</name>
</gene>
<feature type="compositionally biased region" description="Polar residues" evidence="1">
    <location>
        <begin position="321"/>
        <end position="330"/>
    </location>
</feature>
<proteinExistence type="predicted"/>
<name>A0A699YZA0_HAELA</name>
<feature type="compositionally biased region" description="Low complexity" evidence="1">
    <location>
        <begin position="198"/>
        <end position="207"/>
    </location>
</feature>
<keyword evidence="3" id="KW-1185">Reference proteome</keyword>
<protein>
    <submittedName>
        <fullName evidence="2">Uncharacterized protein</fullName>
    </submittedName>
</protein>
<feature type="region of interest" description="Disordered" evidence="1">
    <location>
        <begin position="318"/>
        <end position="337"/>
    </location>
</feature>
<comment type="caution">
    <text evidence="2">The sequence shown here is derived from an EMBL/GenBank/DDBJ whole genome shotgun (WGS) entry which is preliminary data.</text>
</comment>
<dbReference type="EMBL" id="BLLF01000489">
    <property type="protein sequence ID" value="GFH12306.1"/>
    <property type="molecule type" value="Genomic_DNA"/>
</dbReference>
<feature type="compositionally biased region" description="Low complexity" evidence="1">
    <location>
        <begin position="72"/>
        <end position="116"/>
    </location>
</feature>
<feature type="region of interest" description="Disordered" evidence="1">
    <location>
        <begin position="550"/>
        <end position="689"/>
    </location>
</feature>
<accession>A0A699YZA0</accession>
<reference evidence="2 3" key="1">
    <citation type="submission" date="2020-02" db="EMBL/GenBank/DDBJ databases">
        <title>Draft genome sequence of Haematococcus lacustris strain NIES-144.</title>
        <authorList>
            <person name="Morimoto D."/>
            <person name="Nakagawa S."/>
            <person name="Yoshida T."/>
            <person name="Sawayama S."/>
        </authorList>
    </citation>
    <scope>NUCLEOTIDE SEQUENCE [LARGE SCALE GENOMIC DNA]</scope>
    <source>
        <strain evidence="2 3">NIES-144</strain>
    </source>
</reference>
<feature type="compositionally biased region" description="Low complexity" evidence="1">
    <location>
        <begin position="446"/>
        <end position="458"/>
    </location>
</feature>
<feature type="compositionally biased region" description="Polar residues" evidence="1">
    <location>
        <begin position="374"/>
        <end position="396"/>
    </location>
</feature>
<feature type="compositionally biased region" description="Polar residues" evidence="1">
    <location>
        <begin position="1"/>
        <end position="15"/>
    </location>
</feature>
<feature type="compositionally biased region" description="Basic residues" evidence="1">
    <location>
        <begin position="290"/>
        <end position="300"/>
    </location>
</feature>
<evidence type="ECO:0000313" key="2">
    <source>
        <dbReference type="EMBL" id="GFH12306.1"/>
    </source>
</evidence>
<feature type="region of interest" description="Disordered" evidence="1">
    <location>
        <begin position="271"/>
        <end position="308"/>
    </location>
</feature>
<feature type="compositionally biased region" description="Pro residues" evidence="1">
    <location>
        <begin position="576"/>
        <end position="585"/>
    </location>
</feature>
<sequence>MQHGSASSTAASPQFTRPKVDTETTAQQPKPVEPLTPPATEKKGKAGTPAPAPAATPAPHHQAGSGSAEPLAAARAASKTVATKAPKTSAAVVVPATTTATGTLARVAPSSASVAAEQTKPVTAPPPSAGPTGPHPPAGAPLTPRHSQHPVKATAPQSSPTPRPASTSTMSAIVSLSLTSALDQSSVASPSPAPLEAPAPASAQGAAKSNVAVGVGPTMSAALQGRGSGAKPAAPAAQLVNKRPEAPRQLAPVISFTAAQGQMDLLPSASALALDGPTDPPAPQLDLKPALHRPPRRNRHSGSVDGALLSFRPAPCEADTATATPQQQGGLQPDGAPASWFQLSLDLAKELELDPDFAQLGKGGRLPLGVDSPRPTSLRHSPGGSSVTTPALTTSPGPSPPRPLRVGQQQQQGRPQGGERPTPRLGPRLGAGGADVVKGERGGGQSFSPSSLPLPDSGWRPPQTAAARKLPIPDPRQGSCQEQGKCMQEAYSPGWPCSAWMVPGSLCPPSQWWVLAVVMRLSNAVAGARDGGAKGGLRGWDAGGAVESVGRCCRGRGGRAGREPGPGRTSPASSVPSPPSPPSAPQPAVGAGQQPPGQGPGPGQQGGSSPGAREGGAQARGAGPHPISPTGPQPWAGAGPSGGGGPGALPDPHKALPGHQAPARAHLGPPSPSAMQAPSLVAHAKSDGAKATVLPSLVKSGSGQREGAGVRLGCSSSQNDVMGLMRFPPAHAGPGGDNMF</sequence>
<feature type="compositionally biased region" description="Low complexity" evidence="1">
    <location>
        <begin position="610"/>
        <end position="623"/>
    </location>
</feature>
<feature type="compositionally biased region" description="Gly residues" evidence="1">
    <location>
        <begin position="600"/>
        <end position="609"/>
    </location>
</feature>
<evidence type="ECO:0000256" key="1">
    <source>
        <dbReference type="SAM" id="MobiDB-lite"/>
    </source>
</evidence>
<organism evidence="2 3">
    <name type="scientific">Haematococcus lacustris</name>
    <name type="common">Green alga</name>
    <name type="synonym">Haematococcus pluvialis</name>
    <dbReference type="NCBI Taxonomy" id="44745"/>
    <lineage>
        <taxon>Eukaryota</taxon>
        <taxon>Viridiplantae</taxon>
        <taxon>Chlorophyta</taxon>
        <taxon>core chlorophytes</taxon>
        <taxon>Chlorophyceae</taxon>
        <taxon>CS clade</taxon>
        <taxon>Chlamydomonadales</taxon>
        <taxon>Haematococcaceae</taxon>
        <taxon>Haematococcus</taxon>
    </lineage>
</organism>
<feature type="compositionally biased region" description="Low complexity" evidence="1">
    <location>
        <begin position="153"/>
        <end position="172"/>
    </location>
</feature>
<dbReference type="AlphaFoldDB" id="A0A699YZA0"/>
<feature type="compositionally biased region" description="Low complexity" evidence="1">
    <location>
        <begin position="566"/>
        <end position="575"/>
    </location>
</feature>
<dbReference type="Proteomes" id="UP000485058">
    <property type="component" value="Unassembled WGS sequence"/>
</dbReference>
<feature type="region of interest" description="Disordered" evidence="1">
    <location>
        <begin position="358"/>
        <end position="481"/>
    </location>
</feature>
<feature type="compositionally biased region" description="Low complexity" evidence="1">
    <location>
        <begin position="404"/>
        <end position="420"/>
    </location>
</feature>
<evidence type="ECO:0000313" key="3">
    <source>
        <dbReference type="Proteomes" id="UP000485058"/>
    </source>
</evidence>
<feature type="region of interest" description="Disordered" evidence="1">
    <location>
        <begin position="1"/>
        <end position="244"/>
    </location>
</feature>